<dbReference type="Proteomes" id="UP000075583">
    <property type="component" value="Unassembled WGS sequence"/>
</dbReference>
<dbReference type="Pfam" id="PF00535">
    <property type="entry name" value="Glycos_transf_2"/>
    <property type="match status" value="1"/>
</dbReference>
<organism evidence="6 7">
    <name type="scientific">Roseivirga ehrenbergii (strain DSM 102268 / JCM 13514 / KCTC 12282 / NCIMB 14502 / KMM 6017)</name>
    <dbReference type="NCBI Taxonomy" id="279360"/>
    <lineage>
        <taxon>Bacteria</taxon>
        <taxon>Pseudomonadati</taxon>
        <taxon>Bacteroidota</taxon>
        <taxon>Cytophagia</taxon>
        <taxon>Cytophagales</taxon>
        <taxon>Roseivirgaceae</taxon>
        <taxon>Roseivirga</taxon>
    </lineage>
</organism>
<feature type="domain" description="Glycosyltransferase 2-like" evidence="5">
    <location>
        <begin position="39"/>
        <end position="204"/>
    </location>
</feature>
<dbReference type="OrthoDB" id="9805625at2"/>
<dbReference type="PANTHER" id="PTHR43630:SF1">
    <property type="entry name" value="POLY-BETA-1,6-N-ACETYL-D-GLUCOSAMINE SYNTHASE"/>
    <property type="match status" value="1"/>
</dbReference>
<dbReference type="GO" id="GO:0016757">
    <property type="term" value="F:glycosyltransferase activity"/>
    <property type="evidence" value="ECO:0007669"/>
    <property type="project" value="UniProtKB-KW"/>
</dbReference>
<keyword evidence="4" id="KW-0812">Transmembrane</keyword>
<evidence type="ECO:0000256" key="3">
    <source>
        <dbReference type="ARBA" id="ARBA00022679"/>
    </source>
</evidence>
<feature type="transmembrane region" description="Helical" evidence="4">
    <location>
        <begin position="6"/>
        <end position="23"/>
    </location>
</feature>
<dbReference type="InterPro" id="IPR029044">
    <property type="entry name" value="Nucleotide-diphossugar_trans"/>
</dbReference>
<protein>
    <recommendedName>
        <fullName evidence="5">Glycosyltransferase 2-like domain-containing protein</fullName>
    </recommendedName>
</protein>
<reference evidence="6" key="1">
    <citation type="submission" date="2016-01" db="EMBL/GenBank/DDBJ databases">
        <title>Genome sequencing of Roseivirga ehrenbergii KMM 6017.</title>
        <authorList>
            <person name="Selvaratnam C."/>
            <person name="Thevarajoo S."/>
            <person name="Goh K.M."/>
            <person name="Ee R."/>
            <person name="Chan K.-G."/>
            <person name="Chong C.S."/>
        </authorList>
    </citation>
    <scope>NUCLEOTIDE SEQUENCE [LARGE SCALE GENOMIC DNA]</scope>
    <source>
        <strain evidence="6">KMM 6017</strain>
    </source>
</reference>
<dbReference type="InterPro" id="IPR001173">
    <property type="entry name" value="Glyco_trans_2-like"/>
</dbReference>
<dbReference type="SUPFAM" id="SSF53448">
    <property type="entry name" value="Nucleotide-diphospho-sugar transferases"/>
    <property type="match status" value="1"/>
</dbReference>
<evidence type="ECO:0000313" key="7">
    <source>
        <dbReference type="Proteomes" id="UP000075583"/>
    </source>
</evidence>
<name>A0A150XPH6_ROSEK</name>
<feature type="transmembrane region" description="Helical" evidence="4">
    <location>
        <begin position="275"/>
        <end position="296"/>
    </location>
</feature>
<dbReference type="PANTHER" id="PTHR43630">
    <property type="entry name" value="POLY-BETA-1,6-N-ACETYL-D-GLUCOSAMINE SYNTHASE"/>
    <property type="match status" value="1"/>
</dbReference>
<feature type="transmembrane region" description="Helical" evidence="4">
    <location>
        <begin position="302"/>
        <end position="324"/>
    </location>
</feature>
<evidence type="ECO:0000256" key="4">
    <source>
        <dbReference type="SAM" id="Phobius"/>
    </source>
</evidence>
<feature type="transmembrane region" description="Helical" evidence="4">
    <location>
        <begin position="336"/>
        <end position="356"/>
    </location>
</feature>
<keyword evidence="4" id="KW-1133">Transmembrane helix</keyword>
<dbReference type="STRING" id="279360.MB14_15515"/>
<evidence type="ECO:0000256" key="2">
    <source>
        <dbReference type="ARBA" id="ARBA00022676"/>
    </source>
</evidence>
<evidence type="ECO:0000259" key="5">
    <source>
        <dbReference type="Pfam" id="PF00535"/>
    </source>
</evidence>
<comment type="caution">
    <text evidence="6">The sequence shown here is derived from an EMBL/GenBank/DDBJ whole genome shotgun (WGS) entry which is preliminary data.</text>
</comment>
<accession>A0A150XPH6</accession>
<keyword evidence="3" id="KW-0808">Transferase</keyword>
<proteinExistence type="inferred from homology"/>
<dbReference type="AlphaFoldDB" id="A0A150XPH6"/>
<dbReference type="EMBL" id="LQZQ01000004">
    <property type="protein sequence ID" value="KYG80555.1"/>
    <property type="molecule type" value="Genomic_DNA"/>
</dbReference>
<sequence>MVLFVAGIVFSYLLLLFFSIVAWQQMPFTSAEKYKGKVSVIIPFRNEEANLKRLVEALKVQTYPWFEVLFVNDHSTDDSLNVLRRLVEKDIPFSFSIISLEGTQGKKAAIAAGTAQATGEIIVTTDADCWFDRNWLLAMTSGFNNSQTQMVTGPVVLEGGGFFQKLQRIEFGAVLASSAALIGLGKPTMANGANLAYRKSVFNEVEGFSGIEQTPSGDDELLMMKIAKKYPKGVVFAKDTEAVVHTLAHTKWSDFLQQRKRWASKWKVGMRWSTIISALFVYLVQMASLGLVFLFLFGEMSLIAVVALWSIKMILELLLIRNYFRDLKQAYSLSHFLLLQTFYPFYVLYVGLASNFGRFQWKERSFKI</sequence>
<dbReference type="Gene3D" id="3.90.550.10">
    <property type="entry name" value="Spore Coat Polysaccharide Biosynthesis Protein SpsA, Chain A"/>
    <property type="match status" value="1"/>
</dbReference>
<dbReference type="RefSeq" id="WP_062590272.1">
    <property type="nucleotide sequence ID" value="NZ_LQZQ01000004.1"/>
</dbReference>
<evidence type="ECO:0000256" key="1">
    <source>
        <dbReference type="ARBA" id="ARBA00006739"/>
    </source>
</evidence>
<keyword evidence="7" id="KW-1185">Reference proteome</keyword>
<gene>
    <name evidence="6" type="ORF">MB14_15515</name>
</gene>
<evidence type="ECO:0000313" key="6">
    <source>
        <dbReference type="EMBL" id="KYG80555.1"/>
    </source>
</evidence>
<comment type="similarity">
    <text evidence="1">Belongs to the glycosyltransferase 2 family.</text>
</comment>
<keyword evidence="2" id="KW-0328">Glycosyltransferase</keyword>
<keyword evidence="4" id="KW-0472">Membrane</keyword>